<keyword evidence="2" id="KW-1185">Reference proteome</keyword>
<dbReference type="EMBL" id="CP090039">
    <property type="protein sequence ID" value="UPL02509.1"/>
    <property type="molecule type" value="Genomic_DNA"/>
</dbReference>
<evidence type="ECO:0000313" key="2">
    <source>
        <dbReference type="Proteomes" id="UP000830768"/>
    </source>
</evidence>
<gene>
    <name evidence="1" type="ORF">LCI18_013443</name>
</gene>
<evidence type="ECO:0000313" key="1">
    <source>
        <dbReference type="EMBL" id="UPL02509.1"/>
    </source>
</evidence>
<name>A0ACD3ZN55_FUSSC</name>
<protein>
    <submittedName>
        <fullName evidence="1">Uncharacterized protein</fullName>
    </submittedName>
</protein>
<dbReference type="Proteomes" id="UP000830768">
    <property type="component" value="Chromosome 11"/>
</dbReference>
<accession>A0ACD3ZN55</accession>
<sequence>MASHPPSGCCAIGNLHEGSPSGKLVKIAGKYDGYLAEPVPARKREAVAIVYLPDIMGLWQNSLLMADQFAAKGYLTLVVDIYNGDPVPLNPPPDFNILTWLKEGGNGSTPHSPETIDPVVRAAITHLRLDHGVKSLGAVGYCLGAKYLVRHYTHGIDVGYIAHPSFVNEAELAAISGPLSIAAAEHDHIFTPALRQKSEEILAKCHQPYQITLHSHVEHGFAVRCDLSQEIQRFAKEQAFSQAVEWFHHYLR</sequence>
<reference evidence="1" key="1">
    <citation type="submission" date="2021-11" db="EMBL/GenBank/DDBJ databases">
        <title>Fusarium solani-melongenae Genome sequencing and assembly.</title>
        <authorList>
            <person name="Xie S."/>
            <person name="Huang L."/>
            <person name="Zhang X."/>
        </authorList>
    </citation>
    <scope>NUCLEOTIDE SEQUENCE</scope>
    <source>
        <strain evidence="1">CRI 24-3</strain>
    </source>
</reference>
<proteinExistence type="predicted"/>
<organism evidence="1 2">
    <name type="scientific">Fusarium solani subsp. cucurbitae</name>
    <name type="common">Neocosmosporum cucurbitae</name>
    <dbReference type="NCBI Taxonomy" id="2747967"/>
    <lineage>
        <taxon>Eukaryota</taxon>
        <taxon>Fungi</taxon>
        <taxon>Dikarya</taxon>
        <taxon>Ascomycota</taxon>
        <taxon>Pezizomycotina</taxon>
        <taxon>Sordariomycetes</taxon>
        <taxon>Hypocreomycetidae</taxon>
        <taxon>Hypocreales</taxon>
        <taxon>Nectriaceae</taxon>
        <taxon>Fusarium</taxon>
        <taxon>Fusarium solani species complex</taxon>
    </lineage>
</organism>